<dbReference type="Proteomes" id="UP001162085">
    <property type="component" value="Chromosome 15"/>
</dbReference>
<name>A0ABN8WP06_SACUV</name>
<evidence type="ECO:0000313" key="1">
    <source>
        <dbReference type="EMBL" id="CAI4052451.1"/>
    </source>
</evidence>
<dbReference type="EMBL" id="OX365942">
    <property type="protein sequence ID" value="CAI4052451.1"/>
    <property type="molecule type" value="Genomic_DNA"/>
</dbReference>
<protein>
    <submittedName>
        <fullName evidence="1">Uncharacterized protein</fullName>
    </submittedName>
</protein>
<evidence type="ECO:0000313" key="2">
    <source>
        <dbReference type="Proteomes" id="UP001162085"/>
    </source>
</evidence>
<reference evidence="1" key="1">
    <citation type="submission" date="2022-10" db="EMBL/GenBank/DDBJ databases">
        <authorList>
            <person name="Byrne P K."/>
        </authorList>
    </citation>
    <scope>NUCLEOTIDE SEQUENCE</scope>
    <source>
        <strain evidence="1">ZP964</strain>
    </source>
</reference>
<accession>A0ABN8WP06</accession>
<keyword evidence="2" id="KW-1185">Reference proteome</keyword>
<sequence>MGKSVVGITGAIPILGYGNIDLGCIKLTNVAYVPDLPFNLISIKQAARNANINIRFSNDAVYFITSNNRAVEVGQSKDGLYCLNCSTSSSSTEVAMLGNTVDIDSSITKHINLRYHYIRNVLKEGIVKLEYVGTKDQLADITTKVLPRQCFESIAKRIMQS</sequence>
<gene>
    <name evidence="1" type="primary">SUVZ15G0020</name>
    <name evidence="1" type="ORF">SUVZ_15G0020</name>
</gene>
<dbReference type="CDD" id="cd09272">
    <property type="entry name" value="RNase_HI_RT_Ty1"/>
    <property type="match status" value="1"/>
</dbReference>
<organism evidence="1 2">
    <name type="scientific">Saccharomyces uvarum</name>
    <name type="common">Yeast</name>
    <name type="synonym">Saccharomyces bayanus var. uvarum</name>
    <dbReference type="NCBI Taxonomy" id="230603"/>
    <lineage>
        <taxon>Eukaryota</taxon>
        <taxon>Fungi</taxon>
        <taxon>Dikarya</taxon>
        <taxon>Ascomycota</taxon>
        <taxon>Saccharomycotina</taxon>
        <taxon>Saccharomycetes</taxon>
        <taxon>Saccharomycetales</taxon>
        <taxon>Saccharomycetaceae</taxon>
        <taxon>Saccharomyces</taxon>
    </lineage>
</organism>
<proteinExistence type="predicted"/>